<protein>
    <submittedName>
        <fullName evidence="1">Uncharacterized protein</fullName>
    </submittedName>
</protein>
<name>A0AAE7E4K2_9BACT</name>
<organism evidence="1 2">
    <name type="scientific">Arcobacter venerupis</name>
    <dbReference type="NCBI Taxonomy" id="1054033"/>
    <lineage>
        <taxon>Bacteria</taxon>
        <taxon>Pseudomonadati</taxon>
        <taxon>Campylobacterota</taxon>
        <taxon>Epsilonproteobacteria</taxon>
        <taxon>Campylobacterales</taxon>
        <taxon>Arcobacteraceae</taxon>
        <taxon>Arcobacter</taxon>
    </lineage>
</organism>
<dbReference type="AlphaFoldDB" id="A0AAE7E4K2"/>
<reference evidence="1 2" key="1">
    <citation type="submission" date="2020-05" db="EMBL/GenBank/DDBJ databases">
        <title>Complete genome sequencing of Campylobacter and Arcobacter type strains.</title>
        <authorList>
            <person name="Miller W.G."/>
            <person name="Yee E."/>
        </authorList>
    </citation>
    <scope>NUCLEOTIDE SEQUENCE [LARGE SCALE GENOMIC DNA]</scope>
    <source>
        <strain evidence="1 2">LMG 26156</strain>
    </source>
</reference>
<sequence>METPLFKINLPQIITVLNKTDTYSSKSIKIYQNNNKEIKKRINYTKKAEAMFKAK</sequence>
<gene>
    <name evidence="1" type="ORF">AVENP_2524</name>
</gene>
<dbReference type="Proteomes" id="UP000503482">
    <property type="component" value="Chromosome"/>
</dbReference>
<evidence type="ECO:0000313" key="1">
    <source>
        <dbReference type="EMBL" id="QKF68020.1"/>
    </source>
</evidence>
<evidence type="ECO:0000313" key="2">
    <source>
        <dbReference type="Proteomes" id="UP000503482"/>
    </source>
</evidence>
<accession>A0AAE7E4K2</accession>
<dbReference type="KEGG" id="avp:AVENP_2524"/>
<proteinExistence type="predicted"/>
<keyword evidence="2" id="KW-1185">Reference proteome</keyword>
<dbReference type="EMBL" id="CP053840">
    <property type="protein sequence ID" value="QKF68020.1"/>
    <property type="molecule type" value="Genomic_DNA"/>
</dbReference>